<keyword evidence="1" id="KW-0812">Transmembrane</keyword>
<reference evidence="2 3" key="1">
    <citation type="journal article" date="2014" name="Genome Announc.">
        <title>Draft Genome Sequence of the Boron-Tolerant and Moderately Halotolerant Bacterium Gracilibacillus boraciitolerans JCM 21714T.</title>
        <authorList>
            <person name="Ahmed I."/>
            <person name="Oshima K."/>
            <person name="Suda W."/>
            <person name="Kitamura K."/>
            <person name="Iida T."/>
            <person name="Ohmori Y."/>
            <person name="Fujiwara T."/>
            <person name="Hattori M."/>
            <person name="Ohkuma M."/>
        </authorList>
    </citation>
    <scope>NUCLEOTIDE SEQUENCE [LARGE SCALE GENOMIC DNA]</scope>
    <source>
        <strain evidence="2 3">JCM 21714</strain>
    </source>
</reference>
<dbReference type="RefSeq" id="WP_035725042.1">
    <property type="nucleotide sequence ID" value="NZ_BAVS01000025.1"/>
</dbReference>
<dbReference type="OrthoDB" id="2454561at2"/>
<dbReference type="STRING" id="1298598.JCM21714_3634"/>
<accession>W4VP07</accession>
<dbReference type="AlphaFoldDB" id="W4VP07"/>
<protein>
    <submittedName>
        <fullName evidence="2">Uncharacterized protein</fullName>
    </submittedName>
</protein>
<dbReference type="EMBL" id="BAVS01000025">
    <property type="protein sequence ID" value="GAE94474.1"/>
    <property type="molecule type" value="Genomic_DNA"/>
</dbReference>
<feature type="transmembrane region" description="Helical" evidence="1">
    <location>
        <begin position="9"/>
        <end position="26"/>
    </location>
</feature>
<proteinExistence type="predicted"/>
<keyword evidence="3" id="KW-1185">Reference proteome</keyword>
<dbReference type="Proteomes" id="UP000019102">
    <property type="component" value="Unassembled WGS sequence"/>
</dbReference>
<gene>
    <name evidence="2" type="ORF">JCM21714_3634</name>
</gene>
<feature type="transmembrane region" description="Helical" evidence="1">
    <location>
        <begin position="32"/>
        <end position="52"/>
    </location>
</feature>
<keyword evidence="1" id="KW-0472">Membrane</keyword>
<evidence type="ECO:0000313" key="3">
    <source>
        <dbReference type="Proteomes" id="UP000019102"/>
    </source>
</evidence>
<dbReference type="eggNOG" id="ENOG5033P0M">
    <property type="taxonomic scope" value="Bacteria"/>
</dbReference>
<comment type="caution">
    <text evidence="2">The sequence shown here is derived from an EMBL/GenBank/DDBJ whole genome shotgun (WGS) entry which is preliminary data.</text>
</comment>
<organism evidence="2 3">
    <name type="scientific">Gracilibacillus boraciitolerans JCM 21714</name>
    <dbReference type="NCBI Taxonomy" id="1298598"/>
    <lineage>
        <taxon>Bacteria</taxon>
        <taxon>Bacillati</taxon>
        <taxon>Bacillota</taxon>
        <taxon>Bacilli</taxon>
        <taxon>Bacillales</taxon>
        <taxon>Bacillaceae</taxon>
        <taxon>Gracilibacillus</taxon>
    </lineage>
</organism>
<keyword evidence="1" id="KW-1133">Transmembrane helix</keyword>
<evidence type="ECO:0000313" key="2">
    <source>
        <dbReference type="EMBL" id="GAE94474.1"/>
    </source>
</evidence>
<evidence type="ECO:0000256" key="1">
    <source>
        <dbReference type="SAM" id="Phobius"/>
    </source>
</evidence>
<sequence>MSQREKKWRIFYLVLMLFIYLIYIPINIYEWLVQSSGFPITAFVLFFALPLMRYNHLRSIRTSE</sequence>
<name>W4VP07_9BACI</name>